<dbReference type="InterPro" id="IPR028994">
    <property type="entry name" value="Integrin_alpha_N"/>
</dbReference>
<sequence length="214" mass="24238">MHSHCRKPYIYSVAVERHAVFQFVMTEANSRMFLSWAWFLTLLLSFVGQHVTFALQDVTGDLFGSENYGTVAAFGDFNSDKQTDIFIIRKRNDFRITSVVPGDYDGDSQMDVLVTGYVKDIIQTRVFVFWGHNQTLDQSEKVGLNSTFSDQPLVMDFNGDMVPDIFGSVGSSPEVCYLKSRQQKCEKALNLDVKMRAPHSNAFIDLNKDFTAGE</sequence>
<dbReference type="EMBL" id="JACTAM010000007">
    <property type="protein sequence ID" value="KAI2662495.1"/>
    <property type="molecule type" value="Genomic_DNA"/>
</dbReference>
<keyword evidence="1" id="KW-0472">Membrane</keyword>
<organism evidence="2 3">
    <name type="scientific">Labeo rohita</name>
    <name type="common">Indian major carp</name>
    <name type="synonym">Cyprinus rohita</name>
    <dbReference type="NCBI Taxonomy" id="84645"/>
    <lineage>
        <taxon>Eukaryota</taxon>
        <taxon>Metazoa</taxon>
        <taxon>Chordata</taxon>
        <taxon>Craniata</taxon>
        <taxon>Vertebrata</taxon>
        <taxon>Euteleostomi</taxon>
        <taxon>Actinopterygii</taxon>
        <taxon>Neopterygii</taxon>
        <taxon>Teleostei</taxon>
        <taxon>Ostariophysi</taxon>
        <taxon>Cypriniformes</taxon>
        <taxon>Cyprinidae</taxon>
        <taxon>Labeoninae</taxon>
        <taxon>Labeonini</taxon>
        <taxon>Labeo</taxon>
    </lineage>
</organism>
<dbReference type="Gene3D" id="2.130.10.130">
    <property type="entry name" value="Integrin alpha, N-terminal"/>
    <property type="match status" value="1"/>
</dbReference>
<keyword evidence="1" id="KW-1133">Transmembrane helix</keyword>
<keyword evidence="3" id="KW-1185">Reference proteome</keyword>
<dbReference type="PANTHER" id="PTHR13412">
    <property type="entry name" value="T-CELL IMMUNOMODULATORY PROTEIN HOMOLOG"/>
    <property type="match status" value="1"/>
</dbReference>
<name>A0ABQ8MHZ4_LABRO</name>
<evidence type="ECO:0000313" key="3">
    <source>
        <dbReference type="Proteomes" id="UP000830375"/>
    </source>
</evidence>
<gene>
    <name evidence="2" type="ORF">H4Q32_001361</name>
</gene>
<dbReference type="Proteomes" id="UP000830375">
    <property type="component" value="Unassembled WGS sequence"/>
</dbReference>
<proteinExistence type="predicted"/>
<evidence type="ECO:0000313" key="2">
    <source>
        <dbReference type="EMBL" id="KAI2662495.1"/>
    </source>
</evidence>
<accession>A0ABQ8MHZ4</accession>
<dbReference type="InterPro" id="IPR024881">
    <property type="entry name" value="Tip"/>
</dbReference>
<dbReference type="SUPFAM" id="SSF69318">
    <property type="entry name" value="Integrin alpha N-terminal domain"/>
    <property type="match status" value="1"/>
</dbReference>
<comment type="caution">
    <text evidence="2">The sequence shown here is derived from an EMBL/GenBank/DDBJ whole genome shotgun (WGS) entry which is preliminary data.</text>
</comment>
<dbReference type="PANTHER" id="PTHR13412:SF0">
    <property type="entry name" value="T-CELL IMMUNOMODULATORY PROTEIN"/>
    <property type="match status" value="1"/>
</dbReference>
<evidence type="ECO:0000256" key="1">
    <source>
        <dbReference type="SAM" id="Phobius"/>
    </source>
</evidence>
<protein>
    <submittedName>
        <fullName evidence="2">T-cell immunomodulatory protein</fullName>
    </submittedName>
</protein>
<keyword evidence="1" id="KW-0812">Transmembrane</keyword>
<reference evidence="2 3" key="1">
    <citation type="submission" date="2022-01" db="EMBL/GenBank/DDBJ databases">
        <title>A high-quality chromosome-level genome assembly of rohu carp, Labeo rohita.</title>
        <authorList>
            <person name="Arick M.A. II"/>
            <person name="Hsu C.-Y."/>
            <person name="Magbanua Z."/>
            <person name="Pechanova O."/>
            <person name="Grover C."/>
            <person name="Miller E."/>
            <person name="Thrash A."/>
            <person name="Ezzel L."/>
            <person name="Alam S."/>
            <person name="Benzie J."/>
            <person name="Hamilton M."/>
            <person name="Karsi A."/>
            <person name="Lawrence M.L."/>
            <person name="Peterson D.G."/>
        </authorList>
    </citation>
    <scope>NUCLEOTIDE SEQUENCE [LARGE SCALE GENOMIC DNA]</scope>
    <source>
        <strain evidence="3">BAU-BD-2019</strain>
        <tissue evidence="2">Blood</tissue>
    </source>
</reference>
<feature type="transmembrane region" description="Helical" evidence="1">
    <location>
        <begin position="33"/>
        <end position="55"/>
    </location>
</feature>